<dbReference type="RefSeq" id="WP_099152072.1">
    <property type="nucleotide sequence ID" value="NZ_PDUD01000025.1"/>
</dbReference>
<evidence type="ECO:0000256" key="1">
    <source>
        <dbReference type="SAM" id="SignalP"/>
    </source>
</evidence>
<feature type="chain" id="PRO_5012948813" description="Outer membrane protein beta-barrel domain-containing protein" evidence="1">
    <location>
        <begin position="29"/>
        <end position="163"/>
    </location>
</feature>
<comment type="caution">
    <text evidence="2">The sequence shown here is derived from an EMBL/GenBank/DDBJ whole genome shotgun (WGS) entry which is preliminary data.</text>
</comment>
<protein>
    <recommendedName>
        <fullName evidence="4">Outer membrane protein beta-barrel domain-containing protein</fullName>
    </recommendedName>
</protein>
<accession>A0A2D0N7X3</accession>
<gene>
    <name evidence="2" type="ORF">CRP01_21055</name>
</gene>
<evidence type="ECO:0000313" key="3">
    <source>
        <dbReference type="Proteomes" id="UP000223913"/>
    </source>
</evidence>
<evidence type="ECO:0008006" key="4">
    <source>
        <dbReference type="Google" id="ProtNLM"/>
    </source>
</evidence>
<proteinExistence type="predicted"/>
<sequence length="163" mass="18093">MSKASKRHLIVPFFVLICCMLNLPQAYAQPSGGNFGLGIQFGEPSGLSLRIYQPGRMSADILLAWDLDDFFYANVHGTWEKSLGGSGDFNFFYGPGAFIGLRERNDRRLFDGDNDVNFGVSGTAGFNVYIDRVEIYVRVTPRLLLVDRTASDIGGGLGFRFYL</sequence>
<dbReference type="Proteomes" id="UP000223913">
    <property type="component" value="Unassembled WGS sequence"/>
</dbReference>
<dbReference type="EMBL" id="PDUD01000025">
    <property type="protein sequence ID" value="PHN04498.1"/>
    <property type="molecule type" value="Genomic_DNA"/>
</dbReference>
<reference evidence="2 3" key="1">
    <citation type="submission" date="2017-10" db="EMBL/GenBank/DDBJ databases">
        <title>The draft genome sequence of Lewinella nigricans NBRC 102662.</title>
        <authorList>
            <person name="Wang K."/>
        </authorList>
    </citation>
    <scope>NUCLEOTIDE SEQUENCE [LARGE SCALE GENOMIC DNA]</scope>
    <source>
        <strain evidence="2 3">NBRC 102662</strain>
    </source>
</reference>
<keyword evidence="3" id="KW-1185">Reference proteome</keyword>
<evidence type="ECO:0000313" key="2">
    <source>
        <dbReference type="EMBL" id="PHN04498.1"/>
    </source>
</evidence>
<organism evidence="2 3">
    <name type="scientific">Flavilitoribacter nigricans (strain ATCC 23147 / DSM 23189 / NBRC 102662 / NCIMB 1420 / SS-2)</name>
    <name type="common">Lewinella nigricans</name>
    <dbReference type="NCBI Taxonomy" id="1122177"/>
    <lineage>
        <taxon>Bacteria</taxon>
        <taxon>Pseudomonadati</taxon>
        <taxon>Bacteroidota</taxon>
        <taxon>Saprospiria</taxon>
        <taxon>Saprospirales</taxon>
        <taxon>Lewinellaceae</taxon>
        <taxon>Flavilitoribacter</taxon>
    </lineage>
</organism>
<dbReference type="OrthoDB" id="9810810at2"/>
<dbReference type="AlphaFoldDB" id="A0A2D0N7X3"/>
<name>A0A2D0N7X3_FLAN2</name>
<keyword evidence="1" id="KW-0732">Signal</keyword>
<feature type="signal peptide" evidence="1">
    <location>
        <begin position="1"/>
        <end position="28"/>
    </location>
</feature>